<keyword evidence="4" id="KW-1185">Reference proteome</keyword>
<name>A0A2G1W1U3_9BACT</name>
<keyword evidence="1" id="KW-0812">Transmembrane</keyword>
<keyword evidence="1" id="KW-0472">Membrane</keyword>
<feature type="transmembrane region" description="Helical" evidence="1">
    <location>
        <begin position="615"/>
        <end position="634"/>
    </location>
</feature>
<feature type="transmembrane region" description="Helical" evidence="1">
    <location>
        <begin position="58"/>
        <end position="76"/>
    </location>
</feature>
<evidence type="ECO:0000313" key="4">
    <source>
        <dbReference type="Proteomes" id="UP000225740"/>
    </source>
</evidence>
<dbReference type="InterPro" id="IPR002035">
    <property type="entry name" value="VWF_A"/>
</dbReference>
<evidence type="ECO:0000259" key="2">
    <source>
        <dbReference type="SMART" id="SM00327"/>
    </source>
</evidence>
<evidence type="ECO:0000256" key="1">
    <source>
        <dbReference type="SAM" id="Phobius"/>
    </source>
</evidence>
<dbReference type="RefSeq" id="WP_099262892.1">
    <property type="nucleotide sequence ID" value="NZ_NIZW01000020.1"/>
</dbReference>
<dbReference type="CDD" id="cd00198">
    <property type="entry name" value="vWFA"/>
    <property type="match status" value="1"/>
</dbReference>
<dbReference type="EMBL" id="NIZW01000020">
    <property type="protein sequence ID" value="PHQ32992.1"/>
    <property type="molecule type" value="Genomic_DNA"/>
</dbReference>
<gene>
    <name evidence="3" type="ORF">CEE69_22450</name>
</gene>
<dbReference type="Pfam" id="PF13519">
    <property type="entry name" value="VWA_2"/>
    <property type="match status" value="1"/>
</dbReference>
<evidence type="ECO:0000313" key="3">
    <source>
        <dbReference type="EMBL" id="PHQ32992.1"/>
    </source>
</evidence>
<dbReference type="InterPro" id="IPR024163">
    <property type="entry name" value="Aerotolerance_reg_N"/>
</dbReference>
<dbReference type="PANTHER" id="PTHR37464:SF1">
    <property type="entry name" value="BLL2463 PROTEIN"/>
    <property type="match status" value="1"/>
</dbReference>
<comment type="caution">
    <text evidence="3">The sequence shown here is derived from an EMBL/GenBank/DDBJ whole genome shotgun (WGS) entry which is preliminary data.</text>
</comment>
<dbReference type="GeneID" id="90610730"/>
<protein>
    <recommendedName>
        <fullName evidence="2">VWFA domain-containing protein</fullName>
    </recommendedName>
</protein>
<dbReference type="OrthoDB" id="5289914at2"/>
<feature type="transmembrane region" description="Helical" evidence="1">
    <location>
        <begin position="6"/>
        <end position="24"/>
    </location>
</feature>
<dbReference type="Pfam" id="PF07584">
    <property type="entry name" value="BatA"/>
    <property type="match status" value="1"/>
</dbReference>
<dbReference type="SMART" id="SM00327">
    <property type="entry name" value="VWA"/>
    <property type="match status" value="1"/>
</dbReference>
<reference evidence="3 4" key="1">
    <citation type="submission" date="2017-06" db="EMBL/GenBank/DDBJ databases">
        <title>Description of Rhodopirellula bahusiensis sp. nov.</title>
        <authorList>
            <person name="Kizina J."/>
            <person name="Harder J."/>
        </authorList>
    </citation>
    <scope>NUCLEOTIDE SEQUENCE [LARGE SCALE GENOMIC DNA]</scope>
    <source>
        <strain evidence="3 4">SWK21</strain>
    </source>
</reference>
<dbReference type="AlphaFoldDB" id="A0A2G1W1U3"/>
<dbReference type="PANTHER" id="PTHR37464">
    <property type="entry name" value="BLL2463 PROTEIN"/>
    <property type="match status" value="1"/>
</dbReference>
<proteinExistence type="predicted"/>
<accession>A0A2G1W1U3</accession>
<dbReference type="Gene3D" id="3.40.50.410">
    <property type="entry name" value="von Willebrand factor, type A domain"/>
    <property type="match status" value="1"/>
</dbReference>
<dbReference type="SUPFAM" id="SSF53300">
    <property type="entry name" value="vWA-like"/>
    <property type="match status" value="1"/>
</dbReference>
<keyword evidence="1" id="KW-1133">Transmembrane helix</keyword>
<sequence>MSLASPERLMWLWIAVPIIVLYILKTRLRRQPVATLLFWDQIFEEKRQRSLWQNLRRWLSLLLQLIFVSLLAFALADPLWRWQADSGQEVILVVDNSASMQAVEPETRQTRLQLAVDRAASLARGLRQGDQMALVTAGTTVRVVVGMSDFAPAIEEAIHSIQPTDGPTQIKDAIEAARRLADEEERRRIVVITDTTLDEQYDIESAEELSWESVGTSQTNLAITTFQVRRSSVDPIGYALLVEVRNFSDEPSSTRLKLTLGEDLVDVVPIKLEADGVWQTTIEGTSREGGVLTASLDATDGLSVDNTARAVVPARPFVPVTLVTGPDDQSFYLRTVLESIPLIKLTVVNDTEQTAENGLTIYSGTVPTELPPGPALFIARDDGPPGTWKLGSEIDTPIVAKQNKESPLLRHVQLQNVMLAGGRDIEVDESLGEANTLFETADTSRVLVSVEREAGRILILSADLDDSDLPLRIAFPVMMTNAMNWFFRQTGDMNPALNTGLATTVPWDFDAASAVLMSPDGNVRNISVARDRAAISPIGKAGVYGLFSPESLPKLDLASQPEQLPIKTPEEWKLAEEVPGELLAVNLCSADESDLRVAKQPNETTSLVSRGGAPAWFYLVMLAIALVIGEWALFHRRVVA</sequence>
<dbReference type="InterPro" id="IPR036465">
    <property type="entry name" value="vWFA_dom_sf"/>
</dbReference>
<feature type="domain" description="VWFA" evidence="2">
    <location>
        <begin position="87"/>
        <end position="273"/>
    </location>
</feature>
<dbReference type="Proteomes" id="UP000225740">
    <property type="component" value="Unassembled WGS sequence"/>
</dbReference>
<organism evidence="3 4">
    <name type="scientific">Rhodopirellula bahusiensis</name>
    <dbReference type="NCBI Taxonomy" id="2014065"/>
    <lineage>
        <taxon>Bacteria</taxon>
        <taxon>Pseudomonadati</taxon>
        <taxon>Planctomycetota</taxon>
        <taxon>Planctomycetia</taxon>
        <taxon>Pirellulales</taxon>
        <taxon>Pirellulaceae</taxon>
        <taxon>Rhodopirellula</taxon>
    </lineage>
</organism>